<dbReference type="AlphaFoldDB" id="A0A1E4TY30"/>
<dbReference type="Gene3D" id="3.30.1060.10">
    <property type="entry name" value="Peptide methionine sulphoxide reductase MsrA"/>
    <property type="match status" value="1"/>
</dbReference>
<dbReference type="Proteomes" id="UP000094236">
    <property type="component" value="Unassembled WGS sequence"/>
</dbReference>
<reference evidence="9" key="1">
    <citation type="submission" date="2016-05" db="EMBL/GenBank/DDBJ databases">
        <title>Comparative genomics of biotechnologically important yeasts.</title>
        <authorList>
            <consortium name="DOE Joint Genome Institute"/>
            <person name="Riley R."/>
            <person name="Haridas S."/>
            <person name="Wolfe K.H."/>
            <person name="Lopes M.R."/>
            <person name="Hittinger C.T."/>
            <person name="Goker M."/>
            <person name="Salamov A."/>
            <person name="Wisecaver J."/>
            <person name="Long T.M."/>
            <person name="Aerts A.L."/>
            <person name="Barry K."/>
            <person name="Choi C."/>
            <person name="Clum A."/>
            <person name="Coughlan A.Y."/>
            <person name="Deshpande S."/>
            <person name="Douglass A.P."/>
            <person name="Hanson S.J."/>
            <person name="Klenk H.-P."/>
            <person name="Labutti K."/>
            <person name="Lapidus A."/>
            <person name="Lindquist E."/>
            <person name="Lipzen A."/>
            <person name="Meier-Kolthoff J.P."/>
            <person name="Ohm R.A."/>
            <person name="Otillar R.P."/>
            <person name="Pangilinan J."/>
            <person name="Peng Y."/>
            <person name="Rokas A."/>
            <person name="Rosa C.A."/>
            <person name="Scheuner C."/>
            <person name="Sibirny A.A."/>
            <person name="Slot J.C."/>
            <person name="Stielow J.B."/>
            <person name="Sun H."/>
            <person name="Kurtzman C.P."/>
            <person name="Blackwell M."/>
            <person name="Grigoriev I.V."/>
            <person name="Jeffries T.W."/>
        </authorList>
    </citation>
    <scope>NUCLEOTIDE SEQUENCE [LARGE SCALE GENOMIC DNA]</scope>
    <source>
        <strain evidence="9">NRRL Y-2460</strain>
    </source>
</reference>
<evidence type="ECO:0000313" key="9">
    <source>
        <dbReference type="Proteomes" id="UP000094236"/>
    </source>
</evidence>
<dbReference type="HAMAP" id="MF_01401">
    <property type="entry name" value="MsrA"/>
    <property type="match status" value="1"/>
</dbReference>
<accession>A0A1E4TY30</accession>
<sequence length="188" mass="21383">MSPASTSVPKLSKSLLHPSGNQVATIAAGCFWGTENIYRKQYGDKLTDLKVGYANGVTTSPSYQDVCSGSTQHAESLQISFDPSKVSYKELIQFFFLMHDPTTENRQGPDIGTQYRSSIFTFNEEEQKIAEQVKQETQKKWYPNHTIVTTVEPITNFWDAEEYHQLYLIKNPEGYECPSHFIRTTPKV</sequence>
<dbReference type="EC" id="1.8.4.11" evidence="2"/>
<dbReference type="FunFam" id="3.30.1060.10:FF:000006">
    <property type="entry name" value="Peptide methionine sulfoxide reductase"/>
    <property type="match status" value="1"/>
</dbReference>
<evidence type="ECO:0000256" key="6">
    <source>
        <dbReference type="ARBA" id="ARBA00048782"/>
    </source>
</evidence>
<dbReference type="GO" id="GO:0005737">
    <property type="term" value="C:cytoplasm"/>
    <property type="evidence" value="ECO:0007669"/>
    <property type="project" value="EnsemblFungi"/>
</dbReference>
<evidence type="ECO:0000256" key="1">
    <source>
        <dbReference type="ARBA" id="ARBA00005591"/>
    </source>
</evidence>
<dbReference type="Pfam" id="PF01625">
    <property type="entry name" value="PMSR"/>
    <property type="match status" value="1"/>
</dbReference>
<dbReference type="NCBIfam" id="TIGR00401">
    <property type="entry name" value="msrA"/>
    <property type="match status" value="1"/>
</dbReference>
<evidence type="ECO:0000259" key="7">
    <source>
        <dbReference type="Pfam" id="PF01625"/>
    </source>
</evidence>
<evidence type="ECO:0000256" key="4">
    <source>
        <dbReference type="ARBA" id="ARBA00030643"/>
    </source>
</evidence>
<name>A0A1E4TY30_PACTA</name>
<comment type="similarity">
    <text evidence="1">Belongs to the MsrA Met sulfoxide reductase family.</text>
</comment>
<protein>
    <recommendedName>
        <fullName evidence="2">peptide-methionine (S)-S-oxide reductase</fullName>
        <ecNumber evidence="2">1.8.4.11</ecNumber>
    </recommendedName>
    <alternativeName>
        <fullName evidence="4">Peptide-methionine (S)-S-oxide reductase</fullName>
    </alternativeName>
</protein>
<gene>
    <name evidence="8" type="ORF">PACTADRAFT_48478</name>
</gene>
<keyword evidence="3" id="KW-0560">Oxidoreductase</keyword>
<dbReference type="PANTHER" id="PTHR43774:SF1">
    <property type="entry name" value="PEPTIDE METHIONINE SULFOXIDE REDUCTASE MSRA 2"/>
    <property type="match status" value="1"/>
</dbReference>
<dbReference type="OrthoDB" id="77405at2759"/>
<dbReference type="InterPro" id="IPR002569">
    <property type="entry name" value="Met_Sox_Rdtase_MsrA_dom"/>
</dbReference>
<dbReference type="SUPFAM" id="SSF55068">
    <property type="entry name" value="Peptide methionine sulfoxide reductase"/>
    <property type="match status" value="1"/>
</dbReference>
<evidence type="ECO:0000313" key="8">
    <source>
        <dbReference type="EMBL" id="ODV96649.1"/>
    </source>
</evidence>
<dbReference type="PANTHER" id="PTHR43774">
    <property type="entry name" value="PEPTIDE METHIONINE SULFOXIDE REDUCTASE"/>
    <property type="match status" value="1"/>
</dbReference>
<proteinExistence type="inferred from homology"/>
<dbReference type="GO" id="GO:0034599">
    <property type="term" value="P:cellular response to oxidative stress"/>
    <property type="evidence" value="ECO:0007669"/>
    <property type="project" value="EnsemblFungi"/>
</dbReference>
<dbReference type="InterPro" id="IPR036509">
    <property type="entry name" value="Met_Sox_Rdtase_MsrA_sf"/>
</dbReference>
<evidence type="ECO:0000256" key="3">
    <source>
        <dbReference type="ARBA" id="ARBA00023002"/>
    </source>
</evidence>
<evidence type="ECO:0000256" key="2">
    <source>
        <dbReference type="ARBA" id="ARBA00012502"/>
    </source>
</evidence>
<comment type="catalytic activity">
    <reaction evidence="5">
        <text>L-methionyl-[protein] + [thioredoxin]-disulfide + H2O = L-methionyl-(S)-S-oxide-[protein] + [thioredoxin]-dithiol</text>
        <dbReference type="Rhea" id="RHEA:14217"/>
        <dbReference type="Rhea" id="RHEA-COMP:10698"/>
        <dbReference type="Rhea" id="RHEA-COMP:10700"/>
        <dbReference type="Rhea" id="RHEA-COMP:12313"/>
        <dbReference type="Rhea" id="RHEA-COMP:12315"/>
        <dbReference type="ChEBI" id="CHEBI:15377"/>
        <dbReference type="ChEBI" id="CHEBI:16044"/>
        <dbReference type="ChEBI" id="CHEBI:29950"/>
        <dbReference type="ChEBI" id="CHEBI:44120"/>
        <dbReference type="ChEBI" id="CHEBI:50058"/>
        <dbReference type="EC" id="1.8.4.11"/>
    </reaction>
</comment>
<evidence type="ECO:0000256" key="5">
    <source>
        <dbReference type="ARBA" id="ARBA00047806"/>
    </source>
</evidence>
<organism evidence="8 9">
    <name type="scientific">Pachysolen tannophilus NRRL Y-2460</name>
    <dbReference type="NCBI Taxonomy" id="669874"/>
    <lineage>
        <taxon>Eukaryota</taxon>
        <taxon>Fungi</taxon>
        <taxon>Dikarya</taxon>
        <taxon>Ascomycota</taxon>
        <taxon>Saccharomycotina</taxon>
        <taxon>Pichiomycetes</taxon>
        <taxon>Pachysolenaceae</taxon>
        <taxon>Pachysolen</taxon>
    </lineage>
</organism>
<dbReference type="GO" id="GO:0008113">
    <property type="term" value="F:peptide-methionine (S)-S-oxide reductase activity"/>
    <property type="evidence" value="ECO:0007669"/>
    <property type="project" value="UniProtKB-EC"/>
</dbReference>
<dbReference type="STRING" id="669874.A0A1E4TY30"/>
<comment type="catalytic activity">
    <reaction evidence="6">
        <text>[thioredoxin]-disulfide + L-methionine + H2O = L-methionine (S)-S-oxide + [thioredoxin]-dithiol</text>
        <dbReference type="Rhea" id="RHEA:19993"/>
        <dbReference type="Rhea" id="RHEA-COMP:10698"/>
        <dbReference type="Rhea" id="RHEA-COMP:10700"/>
        <dbReference type="ChEBI" id="CHEBI:15377"/>
        <dbReference type="ChEBI" id="CHEBI:29950"/>
        <dbReference type="ChEBI" id="CHEBI:50058"/>
        <dbReference type="ChEBI" id="CHEBI:57844"/>
        <dbReference type="ChEBI" id="CHEBI:58772"/>
        <dbReference type="EC" id="1.8.4.11"/>
    </reaction>
</comment>
<dbReference type="EMBL" id="KV454012">
    <property type="protein sequence ID" value="ODV96649.1"/>
    <property type="molecule type" value="Genomic_DNA"/>
</dbReference>
<feature type="domain" description="Peptide methionine sulphoxide reductase MsrA" evidence="7">
    <location>
        <begin position="24"/>
        <end position="177"/>
    </location>
</feature>
<keyword evidence="9" id="KW-1185">Reference proteome</keyword>